<feature type="non-terminal residue" evidence="2">
    <location>
        <position position="1"/>
    </location>
</feature>
<organism evidence="2">
    <name type="scientific">marine sediment metagenome</name>
    <dbReference type="NCBI Taxonomy" id="412755"/>
    <lineage>
        <taxon>unclassified sequences</taxon>
        <taxon>metagenomes</taxon>
        <taxon>ecological metagenomes</taxon>
    </lineage>
</organism>
<proteinExistence type="predicted"/>
<sequence length="121" mass="13826">ATAKEKLKKVKQSVPSLDGAHKPKLSKHPLIAQMQRHLGFPEKTDKDPIPNPAKEAQFIKKMLARGFTRDDILTCWKRKVDQRGGEFVSLVWVNEDIAKKEFRRATETESPDAVAYRTKLD</sequence>
<name>X1J2M1_9ZZZZ</name>
<evidence type="ECO:0000313" key="2">
    <source>
        <dbReference type="EMBL" id="GAH72589.1"/>
    </source>
</evidence>
<comment type="caution">
    <text evidence="2">The sequence shown here is derived from an EMBL/GenBank/DDBJ whole genome shotgun (WGS) entry which is preliminary data.</text>
</comment>
<feature type="region of interest" description="Disordered" evidence="1">
    <location>
        <begin position="1"/>
        <end position="27"/>
    </location>
</feature>
<dbReference type="AlphaFoldDB" id="X1J2M1"/>
<reference evidence="2" key="1">
    <citation type="journal article" date="2014" name="Front. Microbiol.">
        <title>High frequency of phylogenetically diverse reductive dehalogenase-homologous genes in deep subseafloor sedimentary metagenomes.</title>
        <authorList>
            <person name="Kawai M."/>
            <person name="Futagami T."/>
            <person name="Toyoda A."/>
            <person name="Takaki Y."/>
            <person name="Nishi S."/>
            <person name="Hori S."/>
            <person name="Arai W."/>
            <person name="Tsubouchi T."/>
            <person name="Morono Y."/>
            <person name="Uchiyama I."/>
            <person name="Ito T."/>
            <person name="Fujiyama A."/>
            <person name="Inagaki F."/>
            <person name="Takami H."/>
        </authorList>
    </citation>
    <scope>NUCLEOTIDE SEQUENCE</scope>
    <source>
        <strain evidence="2">Expedition CK06-06</strain>
    </source>
</reference>
<evidence type="ECO:0000256" key="1">
    <source>
        <dbReference type="SAM" id="MobiDB-lite"/>
    </source>
</evidence>
<feature type="compositionally biased region" description="Basic residues" evidence="1">
    <location>
        <begin position="1"/>
        <end position="11"/>
    </location>
</feature>
<protein>
    <submittedName>
        <fullName evidence="2">Uncharacterized protein</fullName>
    </submittedName>
</protein>
<dbReference type="EMBL" id="BARU01033889">
    <property type="protein sequence ID" value="GAH72589.1"/>
    <property type="molecule type" value="Genomic_DNA"/>
</dbReference>
<accession>X1J2M1</accession>
<gene>
    <name evidence="2" type="ORF">S03H2_53253</name>
</gene>